<sequence>MIMSVNGDDSSELPDYFDNVLLQHIDKNNCYQHDVAEHTMDSGYLTFFSFSLSSSQCCSPNHSVLLPQQPTDIVLIDYEQEIKEDTSLNSAYFSSYEDYEIYLKTKKYIDIFTRLSQHSVFHLINKILSYLSANDIEHCSYVSRNWYNILGKYYFEQNEHKQFKNVKRNLFSSERNTVYEILSQQTPLKRQCRSQLSQHHLHCLFIPTPISINNTATRVSQHHPLHPLTNMSYSSTPVQNSSSSRIPSVNTNDDQNVHPLEIDNRPFQRLLFSPPSTKKRKTYRYEYLKYLHGPTIPKRCPICSYISVVDVNDQHGICSNPTCQNNFCYRCSGPYHPLSPCKIKTGPIMSPLKKRQPISPIFSNKTRTNLKRLALK</sequence>
<dbReference type="InterPro" id="IPR001810">
    <property type="entry name" value="F-box_dom"/>
</dbReference>
<dbReference type="Gene3D" id="2.20.25.20">
    <property type="match status" value="1"/>
</dbReference>
<evidence type="ECO:0000256" key="2">
    <source>
        <dbReference type="ARBA" id="ARBA00022723"/>
    </source>
</evidence>
<evidence type="ECO:0000313" key="12">
    <source>
        <dbReference type="Proteomes" id="UP000663829"/>
    </source>
</evidence>
<comment type="caution">
    <text evidence="8">The sequence shown here is derived from an EMBL/GenBank/DDBJ whole genome shotgun (WGS) entry which is preliminary data.</text>
</comment>
<feature type="region of interest" description="Disordered" evidence="6">
    <location>
        <begin position="234"/>
        <end position="253"/>
    </location>
</feature>
<keyword evidence="5" id="KW-0862">Zinc</keyword>
<evidence type="ECO:0000313" key="8">
    <source>
        <dbReference type="EMBL" id="CAF0931635.1"/>
    </source>
</evidence>
<keyword evidence="3" id="KW-0863">Zinc-finger</keyword>
<keyword evidence="12" id="KW-1185">Reference proteome</keyword>
<dbReference type="GO" id="GO:0016567">
    <property type="term" value="P:protein ubiquitination"/>
    <property type="evidence" value="ECO:0007669"/>
    <property type="project" value="UniProtKB-UniPathway"/>
</dbReference>
<evidence type="ECO:0000259" key="7">
    <source>
        <dbReference type="PROSITE" id="PS51872"/>
    </source>
</evidence>
<evidence type="ECO:0000256" key="5">
    <source>
        <dbReference type="ARBA" id="ARBA00022833"/>
    </source>
</evidence>
<dbReference type="Pfam" id="PF00646">
    <property type="entry name" value="F-box"/>
    <property type="match status" value="1"/>
</dbReference>
<dbReference type="GO" id="GO:0008270">
    <property type="term" value="F:zinc ion binding"/>
    <property type="evidence" value="ECO:0007669"/>
    <property type="project" value="UniProtKB-KW"/>
</dbReference>
<dbReference type="Gene3D" id="1.20.1280.50">
    <property type="match status" value="1"/>
</dbReference>
<proteinExistence type="predicted"/>
<dbReference type="InterPro" id="IPR036047">
    <property type="entry name" value="F-box-like_dom_sf"/>
</dbReference>
<dbReference type="Proteomes" id="UP000677228">
    <property type="component" value="Unassembled WGS sequence"/>
</dbReference>
<organism evidence="8 12">
    <name type="scientific">Didymodactylos carnosus</name>
    <dbReference type="NCBI Taxonomy" id="1234261"/>
    <lineage>
        <taxon>Eukaryota</taxon>
        <taxon>Metazoa</taxon>
        <taxon>Spiralia</taxon>
        <taxon>Gnathifera</taxon>
        <taxon>Rotifera</taxon>
        <taxon>Eurotatoria</taxon>
        <taxon>Bdelloidea</taxon>
        <taxon>Philodinida</taxon>
        <taxon>Philodinidae</taxon>
        <taxon>Didymodactylos</taxon>
    </lineage>
</organism>
<dbReference type="InterPro" id="IPR047147">
    <property type="entry name" value="FBX5_43"/>
</dbReference>
<dbReference type="UniPathway" id="UPA00143"/>
<evidence type="ECO:0000256" key="6">
    <source>
        <dbReference type="SAM" id="MobiDB-lite"/>
    </source>
</evidence>
<dbReference type="PROSITE" id="PS51872">
    <property type="entry name" value="ZF_ZBR"/>
    <property type="match status" value="1"/>
</dbReference>
<keyword evidence="2" id="KW-0479">Metal-binding</keyword>
<dbReference type="EMBL" id="CAJNOQ010001989">
    <property type="protein sequence ID" value="CAF0931635.1"/>
    <property type="molecule type" value="Genomic_DNA"/>
</dbReference>
<dbReference type="InterPro" id="IPR044064">
    <property type="entry name" value="ZF_ZBR"/>
</dbReference>
<accession>A0A814BW35</accession>
<reference evidence="8" key="1">
    <citation type="submission" date="2021-02" db="EMBL/GenBank/DDBJ databases">
        <authorList>
            <person name="Nowell W R."/>
        </authorList>
    </citation>
    <scope>NUCLEOTIDE SEQUENCE</scope>
</reference>
<dbReference type="Proteomes" id="UP000663829">
    <property type="component" value="Unassembled WGS sequence"/>
</dbReference>
<dbReference type="EMBL" id="CAJOBA010004333">
    <property type="protein sequence ID" value="CAF3710155.1"/>
    <property type="molecule type" value="Genomic_DNA"/>
</dbReference>
<name>A0A814BW35_9BILA</name>
<dbReference type="Proteomes" id="UP000681722">
    <property type="component" value="Unassembled WGS sequence"/>
</dbReference>
<dbReference type="GO" id="GO:0045835">
    <property type="term" value="P:negative regulation of meiotic nuclear division"/>
    <property type="evidence" value="ECO:0007669"/>
    <property type="project" value="InterPro"/>
</dbReference>
<evidence type="ECO:0000256" key="1">
    <source>
        <dbReference type="ARBA" id="ARBA00004906"/>
    </source>
</evidence>
<keyword evidence="4" id="KW-0833">Ubl conjugation pathway</keyword>
<dbReference type="EMBL" id="CAJNOK010004331">
    <property type="protein sequence ID" value="CAF0934234.1"/>
    <property type="molecule type" value="Genomic_DNA"/>
</dbReference>
<dbReference type="PANTHER" id="PTHR15493">
    <property type="entry name" value="F-BOX ONLY PROTEIN 5 AND 43"/>
    <property type="match status" value="1"/>
</dbReference>
<evidence type="ECO:0000256" key="4">
    <source>
        <dbReference type="ARBA" id="ARBA00022786"/>
    </source>
</evidence>
<dbReference type="AlphaFoldDB" id="A0A814BW35"/>
<dbReference type="SUPFAM" id="SSF81383">
    <property type="entry name" value="F-box domain"/>
    <property type="match status" value="1"/>
</dbReference>
<dbReference type="EMBL" id="CAJOBC010001989">
    <property type="protein sequence ID" value="CAF3709509.1"/>
    <property type="molecule type" value="Genomic_DNA"/>
</dbReference>
<evidence type="ECO:0000313" key="9">
    <source>
        <dbReference type="EMBL" id="CAF0934234.1"/>
    </source>
</evidence>
<gene>
    <name evidence="8" type="ORF">GPM918_LOCUS10215</name>
    <name evidence="9" type="ORF">OVA965_LOCUS11297</name>
    <name evidence="10" type="ORF">SRO942_LOCUS10216</name>
    <name evidence="11" type="ORF">TMI583_LOCUS11293</name>
</gene>
<feature type="domain" description="ZBR-type" evidence="7">
    <location>
        <begin position="296"/>
        <end position="344"/>
    </location>
</feature>
<protein>
    <recommendedName>
        <fullName evidence="7">ZBR-type domain-containing protein</fullName>
    </recommendedName>
</protein>
<dbReference type="PANTHER" id="PTHR15493:SF9">
    <property type="entry name" value="GH14043P"/>
    <property type="match status" value="1"/>
</dbReference>
<dbReference type="GO" id="GO:0005634">
    <property type="term" value="C:nucleus"/>
    <property type="evidence" value="ECO:0007669"/>
    <property type="project" value="TreeGrafter"/>
</dbReference>
<evidence type="ECO:0000313" key="10">
    <source>
        <dbReference type="EMBL" id="CAF3709509.1"/>
    </source>
</evidence>
<comment type="pathway">
    <text evidence="1">Protein modification; protein ubiquitination.</text>
</comment>
<dbReference type="SUPFAM" id="SSF57850">
    <property type="entry name" value="RING/U-box"/>
    <property type="match status" value="1"/>
</dbReference>
<dbReference type="Proteomes" id="UP000682733">
    <property type="component" value="Unassembled WGS sequence"/>
</dbReference>
<evidence type="ECO:0000313" key="11">
    <source>
        <dbReference type="EMBL" id="CAF3710155.1"/>
    </source>
</evidence>
<dbReference type="GO" id="GO:0007088">
    <property type="term" value="P:regulation of mitotic nuclear division"/>
    <property type="evidence" value="ECO:0007669"/>
    <property type="project" value="InterPro"/>
</dbReference>
<evidence type="ECO:0000256" key="3">
    <source>
        <dbReference type="ARBA" id="ARBA00022771"/>
    </source>
</evidence>
<dbReference type="OrthoDB" id="9984940at2759"/>